<dbReference type="Proteomes" id="UP001165289">
    <property type="component" value="Unassembled WGS sequence"/>
</dbReference>
<dbReference type="EMBL" id="JAKMXF010000110">
    <property type="protein sequence ID" value="KAI6658001.1"/>
    <property type="molecule type" value="Genomic_DNA"/>
</dbReference>
<comment type="caution">
    <text evidence="2">The sequence shown here is derived from an EMBL/GenBank/DDBJ whole genome shotgun (WGS) entry which is preliminary data.</text>
</comment>
<dbReference type="PANTHER" id="PTHR33488:SF2">
    <property type="entry name" value="EARLY ENDOSOME ANTIGEN 1-LIKE"/>
    <property type="match status" value="1"/>
</dbReference>
<evidence type="ECO:0000256" key="1">
    <source>
        <dbReference type="SAM" id="Coils"/>
    </source>
</evidence>
<keyword evidence="3" id="KW-1185">Reference proteome</keyword>
<gene>
    <name evidence="2" type="ORF">LOD99_15716</name>
</gene>
<dbReference type="PANTHER" id="PTHR33488">
    <property type="entry name" value="ZGC:162509"/>
    <property type="match status" value="1"/>
</dbReference>
<organism evidence="2 3">
    <name type="scientific">Oopsacas minuta</name>
    <dbReference type="NCBI Taxonomy" id="111878"/>
    <lineage>
        <taxon>Eukaryota</taxon>
        <taxon>Metazoa</taxon>
        <taxon>Porifera</taxon>
        <taxon>Hexactinellida</taxon>
        <taxon>Hexasterophora</taxon>
        <taxon>Lyssacinosida</taxon>
        <taxon>Leucopsacidae</taxon>
        <taxon>Oopsacas</taxon>
    </lineage>
</organism>
<protein>
    <submittedName>
        <fullName evidence="2">Uncharacterized protein</fullName>
    </submittedName>
</protein>
<evidence type="ECO:0000313" key="3">
    <source>
        <dbReference type="Proteomes" id="UP001165289"/>
    </source>
</evidence>
<reference evidence="2 3" key="1">
    <citation type="journal article" date="2023" name="BMC Biol.">
        <title>The compact genome of the sponge Oopsacas minuta (Hexactinellida) is lacking key metazoan core genes.</title>
        <authorList>
            <person name="Santini S."/>
            <person name="Schenkelaars Q."/>
            <person name="Jourda C."/>
            <person name="Duchesne M."/>
            <person name="Belahbib H."/>
            <person name="Rocher C."/>
            <person name="Selva M."/>
            <person name="Riesgo A."/>
            <person name="Vervoort M."/>
            <person name="Leys S.P."/>
            <person name="Kodjabachian L."/>
            <person name="Le Bivic A."/>
            <person name="Borchiellini C."/>
            <person name="Claverie J.M."/>
            <person name="Renard E."/>
        </authorList>
    </citation>
    <scope>NUCLEOTIDE SEQUENCE [LARGE SCALE GENOMIC DNA]</scope>
    <source>
        <strain evidence="2">SPO-2</strain>
    </source>
</reference>
<feature type="coiled-coil region" evidence="1">
    <location>
        <begin position="184"/>
        <end position="229"/>
    </location>
</feature>
<sequence>MAEPTSIEEKKEFQELCSLQDNIIEAPISIALLGQIMLVSTHEDFSLITKPLAGSDKEYLFSKKSDFKHISHPESFRASLLQVYNAGFRAFLGAHSNMDKIMLSCDHIGEHIDAITECITKGDNSDIEMFVPISLESLKATAKKCTDWSREIKEGFYNALKLLEEIDLACQITQKTNKDQIAKFVKHKAEVDEEKELIERKKKERENKIKEIEEERIRRKEEFEKNQKEISVSEVDIIKEEEALQKMIVEQKHARKAHEEAKTSGKLFSTINFGTAGIAHSLRAAIGGDYSERVEDRDKKKQLFDETTKKVDMLEVDVKTTQKKVKSKTDSEEKWLKEKENIEKEIETEKNEFYDLSEKISAANMKLLSNTVEKVDLEDIKNIIGEGIKQLSMLEERWRTLEAYFIKVANNLELAMEESIKFFSESVTGVLESQQQINPFKKRRILALSFEAYTQCYVASAISTSYMKISDKYLMPSIIKLGTLLTLDPENEKDKLEIKKRSEEIQLKSKDAIDYIREVVEFEKQQKDKKIEHQRTELKIK</sequence>
<evidence type="ECO:0000313" key="2">
    <source>
        <dbReference type="EMBL" id="KAI6658001.1"/>
    </source>
</evidence>
<feature type="coiled-coil region" evidence="1">
    <location>
        <begin position="332"/>
        <end position="359"/>
    </location>
</feature>
<proteinExistence type="predicted"/>
<dbReference type="AlphaFoldDB" id="A0AAV7KCF4"/>
<name>A0AAV7KCF4_9METZ</name>
<accession>A0AAV7KCF4</accession>
<keyword evidence="1" id="KW-0175">Coiled coil</keyword>